<reference evidence="2" key="1">
    <citation type="submission" date="2018-06" db="EMBL/GenBank/DDBJ databases">
        <authorList>
            <person name="Zhirakovskaya E."/>
        </authorList>
    </citation>
    <scope>NUCLEOTIDE SEQUENCE</scope>
</reference>
<evidence type="ECO:0000313" key="2">
    <source>
        <dbReference type="EMBL" id="VAW96430.1"/>
    </source>
</evidence>
<dbReference type="EMBL" id="UOFR01000038">
    <property type="protein sequence ID" value="VAW96430.1"/>
    <property type="molecule type" value="Genomic_DNA"/>
</dbReference>
<evidence type="ECO:0000259" key="1">
    <source>
        <dbReference type="PROSITE" id="PS51833"/>
    </source>
</evidence>
<dbReference type="InterPro" id="IPR052340">
    <property type="entry name" value="RNase_Y/CdgJ"/>
</dbReference>
<dbReference type="InterPro" id="IPR029016">
    <property type="entry name" value="GAF-like_dom_sf"/>
</dbReference>
<dbReference type="PROSITE" id="PS51833">
    <property type="entry name" value="HDOD"/>
    <property type="match status" value="1"/>
</dbReference>
<feature type="domain" description="HDOD" evidence="1">
    <location>
        <begin position="23"/>
        <end position="217"/>
    </location>
</feature>
<gene>
    <name evidence="2" type="ORF">MNBD_GAMMA21-1018</name>
</gene>
<dbReference type="Gene3D" id="1.10.3210.10">
    <property type="entry name" value="Hypothetical protein af1432"/>
    <property type="match status" value="1"/>
</dbReference>
<accession>A0A3B1A4D7</accession>
<dbReference type="PANTHER" id="PTHR33525:SF3">
    <property type="entry name" value="RIBONUCLEASE Y"/>
    <property type="match status" value="1"/>
</dbReference>
<proteinExistence type="predicted"/>
<dbReference type="SUPFAM" id="SSF55781">
    <property type="entry name" value="GAF domain-like"/>
    <property type="match status" value="1"/>
</dbReference>
<name>A0A3B1A4D7_9ZZZZ</name>
<dbReference type="SUPFAM" id="SSF109604">
    <property type="entry name" value="HD-domain/PDEase-like"/>
    <property type="match status" value="1"/>
</dbReference>
<sequence length="481" mass="53492">MQPATNQNISLSEWTRRISEEEMPVFAHTATSIASASSGDETSIASLSHLILRDSTMTARILRLANSAVYNPGNRRINTISRAIVLLGFNVVRSMALSIAILDPLLKGIQHEHALKEMARSFHAAVQARNIAFQRKSNDPEAVFVAALLSRLGNMAFWCFPYGFAKKLDAAYLEWEQPAKAEDAVLGFSLKQLTMSLNNEWKLSTLLAEYFKGLNKDDAVMKDLDYANNLIMAVEQGWGGINTRDCIQKIADHIEFTFDETNTLVEECAHEAARTAAEFGAEAVSQLIPLPKLDDASELVFEAENEPQARHTLQMEILRELTTMLHEKADLNAILGTIIEGIYRALGMERTVLAFISPKDSMLMAKYTLGDAEERLKQCFCFSTTEKNIFAALMRSNSAFWLNDKTRGAMNPLITDSVKTCLNTLEFFCIPITVNGQGRGLIYADCKRSGRPLSADEFQTFTTFGEYASIAFDLMTSNTGK</sequence>
<organism evidence="2">
    <name type="scientific">hydrothermal vent metagenome</name>
    <dbReference type="NCBI Taxonomy" id="652676"/>
    <lineage>
        <taxon>unclassified sequences</taxon>
        <taxon>metagenomes</taxon>
        <taxon>ecological metagenomes</taxon>
    </lineage>
</organism>
<dbReference type="AlphaFoldDB" id="A0A3B1A4D7"/>
<dbReference type="InterPro" id="IPR013976">
    <property type="entry name" value="HDOD"/>
</dbReference>
<dbReference type="PANTHER" id="PTHR33525">
    <property type="match status" value="1"/>
</dbReference>
<dbReference type="Gene3D" id="3.30.450.40">
    <property type="match status" value="1"/>
</dbReference>
<protein>
    <submittedName>
        <fullName evidence="2">Predicted signal transduction protein</fullName>
    </submittedName>
</protein>
<dbReference type="Pfam" id="PF08668">
    <property type="entry name" value="HDOD"/>
    <property type="match status" value="1"/>
</dbReference>